<dbReference type="PROSITE" id="PS51450">
    <property type="entry name" value="LRR"/>
    <property type="match status" value="1"/>
</dbReference>
<dbReference type="InterPro" id="IPR000157">
    <property type="entry name" value="TIR_dom"/>
</dbReference>
<keyword evidence="3" id="KW-0611">Plant defense</keyword>
<reference evidence="5 6" key="1">
    <citation type="journal article" date="2018" name="Mol. Plant">
        <title>The genome of Artemisia annua provides insight into the evolution of Asteraceae family and artemisinin biosynthesis.</title>
        <authorList>
            <person name="Shen Q."/>
            <person name="Zhang L."/>
            <person name="Liao Z."/>
            <person name="Wang S."/>
            <person name="Yan T."/>
            <person name="Shi P."/>
            <person name="Liu M."/>
            <person name="Fu X."/>
            <person name="Pan Q."/>
            <person name="Wang Y."/>
            <person name="Lv Z."/>
            <person name="Lu X."/>
            <person name="Zhang F."/>
            <person name="Jiang W."/>
            <person name="Ma Y."/>
            <person name="Chen M."/>
            <person name="Hao X."/>
            <person name="Li L."/>
            <person name="Tang Y."/>
            <person name="Lv G."/>
            <person name="Zhou Y."/>
            <person name="Sun X."/>
            <person name="Brodelius P.E."/>
            <person name="Rose J.K.C."/>
            <person name="Tang K."/>
        </authorList>
    </citation>
    <scope>NUCLEOTIDE SEQUENCE [LARGE SCALE GENOMIC DNA]</scope>
    <source>
        <strain evidence="6">cv. Huhao1</strain>
        <tissue evidence="5">Leaf</tissue>
    </source>
</reference>
<dbReference type="Pfam" id="PF00931">
    <property type="entry name" value="NB-ARC"/>
    <property type="match status" value="1"/>
</dbReference>
<dbReference type="InterPro" id="IPR042197">
    <property type="entry name" value="Apaf_helical"/>
</dbReference>
<feature type="domain" description="TIR" evidence="4">
    <location>
        <begin position="9"/>
        <end position="151"/>
    </location>
</feature>
<dbReference type="AlphaFoldDB" id="A0A2U1M5S7"/>
<dbReference type="InterPro" id="IPR058546">
    <property type="entry name" value="RPS4B/Roq1-like_LRR"/>
</dbReference>
<dbReference type="GO" id="GO:0007165">
    <property type="term" value="P:signal transduction"/>
    <property type="evidence" value="ECO:0007669"/>
    <property type="project" value="InterPro"/>
</dbReference>
<dbReference type="SMART" id="SM00255">
    <property type="entry name" value="TIR"/>
    <property type="match status" value="1"/>
</dbReference>
<dbReference type="PRINTS" id="PR00364">
    <property type="entry name" value="DISEASERSIST"/>
</dbReference>
<dbReference type="SUPFAM" id="SSF52058">
    <property type="entry name" value="L domain-like"/>
    <property type="match status" value="1"/>
</dbReference>
<sequence length="989" mass="112628">MASESTYCFTYDVFLSFKGKDTRKNFTGHLYQALIRSGIRTFRHDYDLPIGSDITKEIPKAIQESRVFIIVFSKEYASSSHCLDELVNILDYCKDTKGQLLLPVYYNIDLANVHEQTKTFGCGLLEYDVGSAVDVNKAGRLHEAKFIKEIVSHVHNIVKRQRLHVAKYPVGLEHRVEDISSLVNIGSNEVRIVGIYGMGGIGKTTIAKAFYNSNFHLFEGSCFLANVREVCEQPNGLVHLQEQLLSEILQGSKQKVANEHIGISFLKQRLCRKRVLIILDDLDQLSQLDRLAGQRQWFGLGSRIIITTRDENFLSQAKVDHRYEAKALNDHDSLRLFSWHAFRKPNPVKTYQDLSEGIVHYTTGLPLALEVLGASLYGRTRQKLWVSTLKKLKNIPLYQVLEKLRISFDTLDDATIKNIFLDIACFFIGMDKDYASNILEGCGFFPGIGISILIERCLLRIGQGNKLRMHDLVRDMGKEVVREKYPYEPGKRSRLWFHEDVSQVLIKEEGSKAVEGLVLNLPKPMHLNTKTFAIMQKLSFEGLFTELRWLCWHHCPLEYLPSDLRLKKLVALDMQYSHLKTWNGVKFLTNLKSLNLSNSKFLRTTPDFSGLAKLDELSLRFCSSLLELDPSIGHLGRLTDLNLGYCENLKSLPKSICNLRSLERLYIDECSNLDKLPEEVGNIESLQELHATGTAIKQLPDSIGHLKKLKSVSLAQSNKRHMKAKYWFSFFPSQILSQTRTEIKFLPPTLSTLSSIKDMDISDSNLSDADIPYDLSQLSSLCYLRLNGNNFSSLPSSLNQLCSLRHLWLNDCKVLQSISEFPPNLRTLDASNCPLLEGLPDLSNLKHLECLDFSNCSSLVVLHGLQNINTIKEIYLEGCTNLATTLEESLFQGYTERADNCSIFLSRRDIPDWFNHQKDGSCISFDVPSGVESNFLKMTIWVDYINEDKHEVGLQAVIKNKTHDTEWTYEACFFRTQEVNSWVSNGPQP</sequence>
<name>A0A2U1M5S7_ARTAN</name>
<accession>A0A2U1M5S7</accession>
<keyword evidence="1" id="KW-0433">Leucine-rich repeat</keyword>
<dbReference type="EMBL" id="PKPP01006415">
    <property type="protein sequence ID" value="PWA56587.1"/>
    <property type="molecule type" value="Genomic_DNA"/>
</dbReference>
<dbReference type="PANTHER" id="PTHR11017:SF271">
    <property type="entry name" value="DISEASE RESISTANCE PROTEIN (TIR-NBS-LRR CLASS) FAMILY"/>
    <property type="match status" value="1"/>
</dbReference>
<dbReference type="InterPro" id="IPR001611">
    <property type="entry name" value="Leu-rich_rpt"/>
</dbReference>
<evidence type="ECO:0000256" key="1">
    <source>
        <dbReference type="ARBA" id="ARBA00022614"/>
    </source>
</evidence>
<dbReference type="PANTHER" id="PTHR11017">
    <property type="entry name" value="LEUCINE-RICH REPEAT-CONTAINING PROTEIN"/>
    <property type="match status" value="1"/>
</dbReference>
<evidence type="ECO:0000259" key="4">
    <source>
        <dbReference type="PROSITE" id="PS50104"/>
    </source>
</evidence>
<dbReference type="PROSITE" id="PS50104">
    <property type="entry name" value="TIR"/>
    <property type="match status" value="1"/>
</dbReference>
<dbReference type="GO" id="GO:0051707">
    <property type="term" value="P:response to other organism"/>
    <property type="evidence" value="ECO:0007669"/>
    <property type="project" value="UniProtKB-ARBA"/>
</dbReference>
<protein>
    <submittedName>
        <fullName evidence="5">TMV resistance protein N</fullName>
    </submittedName>
</protein>
<dbReference type="InterPro" id="IPR027417">
    <property type="entry name" value="P-loop_NTPase"/>
</dbReference>
<dbReference type="Gene3D" id="3.40.50.10140">
    <property type="entry name" value="Toll/interleukin-1 receptor homology (TIR) domain"/>
    <property type="match status" value="1"/>
</dbReference>
<keyword evidence="2" id="KW-0677">Repeat</keyword>
<dbReference type="InterPro" id="IPR035897">
    <property type="entry name" value="Toll_tir_struct_dom_sf"/>
</dbReference>
<dbReference type="InterPro" id="IPR058192">
    <property type="entry name" value="WHD_ROQ1-like"/>
</dbReference>
<dbReference type="InterPro" id="IPR032675">
    <property type="entry name" value="LRR_dom_sf"/>
</dbReference>
<dbReference type="Pfam" id="PF01582">
    <property type="entry name" value="TIR"/>
    <property type="match status" value="1"/>
</dbReference>
<dbReference type="SUPFAM" id="SSF52200">
    <property type="entry name" value="Toll/Interleukin receptor TIR domain"/>
    <property type="match status" value="1"/>
</dbReference>
<evidence type="ECO:0000313" key="5">
    <source>
        <dbReference type="EMBL" id="PWA56587.1"/>
    </source>
</evidence>
<gene>
    <name evidence="5" type="ORF">CTI12_AA282900</name>
</gene>
<dbReference type="Gene3D" id="1.10.8.430">
    <property type="entry name" value="Helical domain of apoptotic protease-activating factors"/>
    <property type="match status" value="1"/>
</dbReference>
<dbReference type="Gene3D" id="3.40.50.300">
    <property type="entry name" value="P-loop containing nucleotide triphosphate hydrolases"/>
    <property type="match status" value="1"/>
</dbReference>
<organism evidence="5 6">
    <name type="scientific">Artemisia annua</name>
    <name type="common">Sweet wormwood</name>
    <dbReference type="NCBI Taxonomy" id="35608"/>
    <lineage>
        <taxon>Eukaryota</taxon>
        <taxon>Viridiplantae</taxon>
        <taxon>Streptophyta</taxon>
        <taxon>Embryophyta</taxon>
        <taxon>Tracheophyta</taxon>
        <taxon>Spermatophyta</taxon>
        <taxon>Magnoliopsida</taxon>
        <taxon>eudicotyledons</taxon>
        <taxon>Gunneridae</taxon>
        <taxon>Pentapetalae</taxon>
        <taxon>asterids</taxon>
        <taxon>campanulids</taxon>
        <taxon>Asterales</taxon>
        <taxon>Asteraceae</taxon>
        <taxon>Asteroideae</taxon>
        <taxon>Anthemideae</taxon>
        <taxon>Artemisiinae</taxon>
        <taxon>Artemisia</taxon>
    </lineage>
</organism>
<evidence type="ECO:0000256" key="2">
    <source>
        <dbReference type="ARBA" id="ARBA00022737"/>
    </source>
</evidence>
<dbReference type="Pfam" id="PF23286">
    <property type="entry name" value="LRR_13"/>
    <property type="match status" value="1"/>
</dbReference>
<dbReference type="Pfam" id="PF23282">
    <property type="entry name" value="WHD_ROQ1"/>
    <property type="match status" value="1"/>
</dbReference>
<dbReference type="SMART" id="SM00369">
    <property type="entry name" value="LRR_TYP"/>
    <property type="match status" value="4"/>
</dbReference>
<dbReference type="InterPro" id="IPR002182">
    <property type="entry name" value="NB-ARC"/>
</dbReference>
<dbReference type="InterPro" id="IPR044974">
    <property type="entry name" value="Disease_R_plants"/>
</dbReference>
<evidence type="ECO:0000256" key="3">
    <source>
        <dbReference type="ARBA" id="ARBA00022821"/>
    </source>
</evidence>
<evidence type="ECO:0000313" key="6">
    <source>
        <dbReference type="Proteomes" id="UP000245207"/>
    </source>
</evidence>
<proteinExistence type="predicted"/>
<dbReference type="Proteomes" id="UP000245207">
    <property type="component" value="Unassembled WGS sequence"/>
</dbReference>
<keyword evidence="6" id="KW-1185">Reference proteome</keyword>
<comment type="caution">
    <text evidence="5">The sequence shown here is derived from an EMBL/GenBank/DDBJ whole genome shotgun (WGS) entry which is preliminary data.</text>
</comment>
<dbReference type="SUPFAM" id="SSF52540">
    <property type="entry name" value="P-loop containing nucleoside triphosphate hydrolases"/>
    <property type="match status" value="1"/>
</dbReference>
<dbReference type="GO" id="GO:0006952">
    <property type="term" value="P:defense response"/>
    <property type="evidence" value="ECO:0007669"/>
    <property type="project" value="InterPro"/>
</dbReference>
<dbReference type="Gene3D" id="3.80.10.10">
    <property type="entry name" value="Ribonuclease Inhibitor"/>
    <property type="match status" value="3"/>
</dbReference>
<dbReference type="GO" id="GO:0043531">
    <property type="term" value="F:ADP binding"/>
    <property type="evidence" value="ECO:0007669"/>
    <property type="project" value="InterPro"/>
</dbReference>
<dbReference type="InterPro" id="IPR003591">
    <property type="entry name" value="Leu-rich_rpt_typical-subtyp"/>
</dbReference>
<dbReference type="OrthoDB" id="1936883at2759"/>